<organism evidence="1 2">
    <name type="scientific">Calocera viscosa (strain TUFC12733)</name>
    <dbReference type="NCBI Taxonomy" id="1330018"/>
    <lineage>
        <taxon>Eukaryota</taxon>
        <taxon>Fungi</taxon>
        <taxon>Dikarya</taxon>
        <taxon>Basidiomycota</taxon>
        <taxon>Agaricomycotina</taxon>
        <taxon>Dacrymycetes</taxon>
        <taxon>Dacrymycetales</taxon>
        <taxon>Dacrymycetaceae</taxon>
        <taxon>Calocera</taxon>
    </lineage>
</organism>
<evidence type="ECO:0000313" key="1">
    <source>
        <dbReference type="EMBL" id="KZO96831.1"/>
    </source>
</evidence>
<dbReference type="Proteomes" id="UP000076738">
    <property type="component" value="Unassembled WGS sequence"/>
</dbReference>
<accession>A0A167ML29</accession>
<gene>
    <name evidence="1" type="ORF">CALVIDRAFT_536749</name>
</gene>
<sequence>MKPEELVCSETAAVWELLLEPREEQSRHTLYLPLGTADLTRYLYHKKICSFCHGNRGVCQHRMVPWISDEPGSRGCQPRIACPNCMGRETARDDITFIED</sequence>
<name>A0A167ML29_CALVF</name>
<evidence type="ECO:0000313" key="2">
    <source>
        <dbReference type="Proteomes" id="UP000076738"/>
    </source>
</evidence>
<keyword evidence="2" id="KW-1185">Reference proteome</keyword>
<dbReference type="EMBL" id="KV417282">
    <property type="protein sequence ID" value="KZO96831.1"/>
    <property type="molecule type" value="Genomic_DNA"/>
</dbReference>
<dbReference type="AlphaFoldDB" id="A0A167ML29"/>
<reference evidence="1 2" key="1">
    <citation type="journal article" date="2016" name="Mol. Biol. Evol.">
        <title>Comparative Genomics of Early-Diverging Mushroom-Forming Fungi Provides Insights into the Origins of Lignocellulose Decay Capabilities.</title>
        <authorList>
            <person name="Nagy L.G."/>
            <person name="Riley R."/>
            <person name="Tritt A."/>
            <person name="Adam C."/>
            <person name="Daum C."/>
            <person name="Floudas D."/>
            <person name="Sun H."/>
            <person name="Yadav J.S."/>
            <person name="Pangilinan J."/>
            <person name="Larsson K.H."/>
            <person name="Matsuura K."/>
            <person name="Barry K."/>
            <person name="Labutti K."/>
            <person name="Kuo R."/>
            <person name="Ohm R.A."/>
            <person name="Bhattacharya S.S."/>
            <person name="Shirouzu T."/>
            <person name="Yoshinaga Y."/>
            <person name="Martin F.M."/>
            <person name="Grigoriev I.V."/>
            <person name="Hibbett D.S."/>
        </authorList>
    </citation>
    <scope>NUCLEOTIDE SEQUENCE [LARGE SCALE GENOMIC DNA]</scope>
    <source>
        <strain evidence="1 2">TUFC12733</strain>
    </source>
</reference>
<proteinExistence type="predicted"/>
<protein>
    <submittedName>
        <fullName evidence="1">Uncharacterized protein</fullName>
    </submittedName>
</protein>